<dbReference type="NCBIfam" id="NF000840">
    <property type="entry name" value="PRK00071.1-3"/>
    <property type="match status" value="1"/>
</dbReference>
<evidence type="ECO:0000313" key="12">
    <source>
        <dbReference type="EMBL" id="MFC4076791.1"/>
    </source>
</evidence>
<reference evidence="13" key="1">
    <citation type="journal article" date="2019" name="Int. J. Syst. Evol. Microbiol.">
        <title>The Global Catalogue of Microorganisms (GCM) 10K type strain sequencing project: providing services to taxonomists for standard genome sequencing and annotation.</title>
        <authorList>
            <consortium name="The Broad Institute Genomics Platform"/>
            <consortium name="The Broad Institute Genome Sequencing Center for Infectious Disease"/>
            <person name="Wu L."/>
            <person name="Ma J."/>
        </authorList>
    </citation>
    <scope>NUCLEOTIDE SEQUENCE [LARGE SCALE GENOMIC DNA]</scope>
    <source>
        <strain evidence="13">IBRC-M 10813</strain>
    </source>
</reference>
<dbReference type="PANTHER" id="PTHR39321:SF3">
    <property type="entry name" value="PHOSPHOPANTETHEINE ADENYLYLTRANSFERASE"/>
    <property type="match status" value="1"/>
</dbReference>
<evidence type="ECO:0000256" key="7">
    <source>
        <dbReference type="ARBA" id="ARBA00022840"/>
    </source>
</evidence>
<comment type="similarity">
    <text evidence="10">Belongs to the NadD family.</text>
</comment>
<dbReference type="NCBIfam" id="TIGR00482">
    <property type="entry name" value="nicotinate (nicotinamide) nucleotide adenylyltransferase"/>
    <property type="match status" value="1"/>
</dbReference>
<evidence type="ECO:0000256" key="3">
    <source>
        <dbReference type="ARBA" id="ARBA00022642"/>
    </source>
</evidence>
<keyword evidence="8 10" id="KW-0520">NAD</keyword>
<dbReference type="CDD" id="cd02165">
    <property type="entry name" value="NMNAT"/>
    <property type="match status" value="1"/>
</dbReference>
<comment type="caution">
    <text evidence="12">The sequence shown here is derived from an EMBL/GenBank/DDBJ whole genome shotgun (WGS) entry which is preliminary data.</text>
</comment>
<accession>A0ABV8JCZ6</accession>
<evidence type="ECO:0000256" key="4">
    <source>
        <dbReference type="ARBA" id="ARBA00022679"/>
    </source>
</evidence>
<feature type="domain" description="Cytidyltransferase-like" evidence="11">
    <location>
        <begin position="5"/>
        <end position="167"/>
    </location>
</feature>
<dbReference type="HAMAP" id="MF_00244">
    <property type="entry name" value="NaMN_adenylyltr"/>
    <property type="match status" value="1"/>
</dbReference>
<protein>
    <recommendedName>
        <fullName evidence="10">Probable nicotinate-nucleotide adenylyltransferase</fullName>
        <ecNumber evidence="10">2.7.7.18</ecNumber>
    </recommendedName>
    <alternativeName>
        <fullName evidence="10">Deamido-NAD(+) diphosphorylase</fullName>
    </alternativeName>
    <alternativeName>
        <fullName evidence="10">Deamido-NAD(+) pyrophosphorylase</fullName>
    </alternativeName>
    <alternativeName>
        <fullName evidence="10">Nicotinate mononucleotide adenylyltransferase</fullName>
        <shortName evidence="10">NaMN adenylyltransferase</shortName>
    </alternativeName>
</protein>
<evidence type="ECO:0000256" key="10">
    <source>
        <dbReference type="HAMAP-Rule" id="MF_00244"/>
    </source>
</evidence>
<dbReference type="RefSeq" id="WP_380704055.1">
    <property type="nucleotide sequence ID" value="NZ_JBHSAP010000009.1"/>
</dbReference>
<comment type="pathway">
    <text evidence="2 10">Cofactor biosynthesis; NAD(+) biosynthesis; deamido-NAD(+) from nicotinate D-ribonucleotide: step 1/1.</text>
</comment>
<gene>
    <name evidence="10 12" type="primary">nadD</name>
    <name evidence="12" type="ORF">ACFOUO_08205</name>
</gene>
<dbReference type="GO" id="GO:0004515">
    <property type="term" value="F:nicotinate-nucleotide adenylyltransferase activity"/>
    <property type="evidence" value="ECO:0007669"/>
    <property type="project" value="UniProtKB-EC"/>
</dbReference>
<dbReference type="Pfam" id="PF01467">
    <property type="entry name" value="CTP_transf_like"/>
    <property type="match status" value="1"/>
</dbReference>
<organism evidence="12 13">
    <name type="scientific">Salinithrix halophila</name>
    <dbReference type="NCBI Taxonomy" id="1485204"/>
    <lineage>
        <taxon>Bacteria</taxon>
        <taxon>Bacillati</taxon>
        <taxon>Bacillota</taxon>
        <taxon>Bacilli</taxon>
        <taxon>Bacillales</taxon>
        <taxon>Thermoactinomycetaceae</taxon>
        <taxon>Salinithrix</taxon>
    </lineage>
</organism>
<dbReference type="NCBIfam" id="TIGR00125">
    <property type="entry name" value="cyt_tran_rel"/>
    <property type="match status" value="1"/>
</dbReference>
<name>A0ABV8JCZ6_9BACL</name>
<evidence type="ECO:0000313" key="13">
    <source>
        <dbReference type="Proteomes" id="UP001595843"/>
    </source>
</evidence>
<comment type="catalytic activity">
    <reaction evidence="9 10">
        <text>nicotinate beta-D-ribonucleotide + ATP + H(+) = deamido-NAD(+) + diphosphate</text>
        <dbReference type="Rhea" id="RHEA:22860"/>
        <dbReference type="ChEBI" id="CHEBI:15378"/>
        <dbReference type="ChEBI" id="CHEBI:30616"/>
        <dbReference type="ChEBI" id="CHEBI:33019"/>
        <dbReference type="ChEBI" id="CHEBI:57502"/>
        <dbReference type="ChEBI" id="CHEBI:58437"/>
        <dbReference type="EC" id="2.7.7.18"/>
    </reaction>
</comment>
<keyword evidence="6 10" id="KW-0547">Nucleotide-binding</keyword>
<evidence type="ECO:0000256" key="8">
    <source>
        <dbReference type="ARBA" id="ARBA00023027"/>
    </source>
</evidence>
<keyword evidence="4 10" id="KW-0808">Transferase</keyword>
<dbReference type="InterPro" id="IPR005248">
    <property type="entry name" value="NadD/NMNAT"/>
</dbReference>
<dbReference type="SUPFAM" id="SSF52374">
    <property type="entry name" value="Nucleotidylyl transferase"/>
    <property type="match status" value="1"/>
</dbReference>
<evidence type="ECO:0000256" key="6">
    <source>
        <dbReference type="ARBA" id="ARBA00022741"/>
    </source>
</evidence>
<sequence>MKTGIFGGTFDPVHIGHLIMAEQAREAVGLDEVWFVPAKNPPHKKGDRTSVEHRFAMVQRAVQSHPHFRVSRAEMDREGPSYTVDTIESLTRLHPEREFSLIMGADMVLDLPHWHRIGDLLAQVGVIGLLRPGYLLEERQIPLKIRRCLTLVKEKVQVEVSSTLIRDHRRAGGSVRYLVPEPARLYMEENHLYEPR</sequence>
<dbReference type="PANTHER" id="PTHR39321">
    <property type="entry name" value="NICOTINATE-NUCLEOTIDE ADENYLYLTRANSFERASE-RELATED"/>
    <property type="match status" value="1"/>
</dbReference>
<evidence type="ECO:0000259" key="11">
    <source>
        <dbReference type="Pfam" id="PF01467"/>
    </source>
</evidence>
<dbReference type="Gene3D" id="3.40.50.620">
    <property type="entry name" value="HUPs"/>
    <property type="match status" value="1"/>
</dbReference>
<dbReference type="EMBL" id="JBHSAP010000009">
    <property type="protein sequence ID" value="MFC4076791.1"/>
    <property type="molecule type" value="Genomic_DNA"/>
</dbReference>
<keyword evidence="13" id="KW-1185">Reference proteome</keyword>
<evidence type="ECO:0000256" key="9">
    <source>
        <dbReference type="ARBA" id="ARBA00048721"/>
    </source>
</evidence>
<evidence type="ECO:0000256" key="5">
    <source>
        <dbReference type="ARBA" id="ARBA00022695"/>
    </source>
</evidence>
<evidence type="ECO:0000256" key="1">
    <source>
        <dbReference type="ARBA" id="ARBA00002324"/>
    </source>
</evidence>
<keyword evidence="5 10" id="KW-0548">Nucleotidyltransferase</keyword>
<dbReference type="Proteomes" id="UP001595843">
    <property type="component" value="Unassembled WGS sequence"/>
</dbReference>
<comment type="function">
    <text evidence="1 10">Catalyzes the reversible adenylation of nicotinate mononucleotide (NaMN) to nicotinic acid adenine dinucleotide (NaAD).</text>
</comment>
<evidence type="ECO:0000256" key="2">
    <source>
        <dbReference type="ARBA" id="ARBA00005019"/>
    </source>
</evidence>
<proteinExistence type="inferred from homology"/>
<keyword evidence="7 10" id="KW-0067">ATP-binding</keyword>
<dbReference type="InterPro" id="IPR014729">
    <property type="entry name" value="Rossmann-like_a/b/a_fold"/>
</dbReference>
<dbReference type="EC" id="2.7.7.18" evidence="10"/>
<keyword evidence="3 10" id="KW-0662">Pyridine nucleotide biosynthesis</keyword>
<dbReference type="InterPro" id="IPR004821">
    <property type="entry name" value="Cyt_trans-like"/>
</dbReference>